<keyword evidence="2" id="KW-1185">Reference proteome</keyword>
<evidence type="ECO:0000313" key="2">
    <source>
        <dbReference type="Proteomes" id="UP000186601"/>
    </source>
</evidence>
<dbReference type="EMBL" id="MLYV02000248">
    <property type="protein sequence ID" value="PSS29872.1"/>
    <property type="molecule type" value="Genomic_DNA"/>
</dbReference>
<dbReference type="AlphaFoldDB" id="A0A2R6RIM0"/>
<comment type="caution">
    <text evidence="1">The sequence shown here is derived from an EMBL/GenBank/DDBJ whole genome shotgun (WGS) entry which is preliminary data.</text>
</comment>
<dbReference type="OrthoDB" id="5569250at2759"/>
<accession>A0A2R6RIM0</accession>
<dbReference type="Proteomes" id="UP000186601">
    <property type="component" value="Unassembled WGS sequence"/>
</dbReference>
<reference evidence="1 2" key="1">
    <citation type="submission" date="2018-02" db="EMBL/GenBank/DDBJ databases">
        <title>Genome sequence of the basidiomycete white-rot fungus Phlebia centrifuga.</title>
        <authorList>
            <person name="Granchi Z."/>
            <person name="Peng M."/>
            <person name="de Vries R.P."/>
            <person name="Hilden K."/>
            <person name="Makela M.R."/>
            <person name="Grigoriev I."/>
            <person name="Riley R."/>
        </authorList>
    </citation>
    <scope>NUCLEOTIDE SEQUENCE [LARGE SCALE GENOMIC DNA]</scope>
    <source>
        <strain evidence="1 2">FBCC195</strain>
    </source>
</reference>
<name>A0A2R6RIM0_9APHY</name>
<organism evidence="1 2">
    <name type="scientific">Hermanssonia centrifuga</name>
    <dbReference type="NCBI Taxonomy" id="98765"/>
    <lineage>
        <taxon>Eukaryota</taxon>
        <taxon>Fungi</taxon>
        <taxon>Dikarya</taxon>
        <taxon>Basidiomycota</taxon>
        <taxon>Agaricomycotina</taxon>
        <taxon>Agaricomycetes</taxon>
        <taxon>Polyporales</taxon>
        <taxon>Meruliaceae</taxon>
        <taxon>Hermanssonia</taxon>
    </lineage>
</organism>
<gene>
    <name evidence="1" type="ORF">PHLCEN_2v2639</name>
</gene>
<protein>
    <submittedName>
        <fullName evidence="1">Uncharacterized protein</fullName>
    </submittedName>
</protein>
<evidence type="ECO:0000313" key="1">
    <source>
        <dbReference type="EMBL" id="PSS29872.1"/>
    </source>
</evidence>
<proteinExistence type="predicted"/>
<sequence length="373" mass="42427">MALINDDTPCFAGLSLLCSPEFEKAHLSDIPDVFSSLEETLLAIMLEEHRYDTTQSLARFLDMVSQAFWYSPYITHRKGQDCIVFVQPEEGVAGGLWNSQSGFQPAILATERGLLYRYCPPKVERRPTSRFRLPTWLPCSFVGDRAIDQLIPTVQNYLIARPDIQGVYCLNTCPESYQILWCDVDGPVASRRYTWNEIHSLIAYIYSLYIPPATHSLPDTSVRLVCDSAISVPRWDIVYGDRLYKGCLMSHCSEPWGRRMVCFSHSTSRHNFAMIKDVYWNPNQQADEITLLREIHQNGLMPGVVCLVHSPSVQDTKNGPIPTAMPHTGDTTVRQRRRLCFGSEGLNLTQARSVRDLLMAIFDAIEGKSRWQL</sequence>